<dbReference type="GeneID" id="11534140"/>
<keyword evidence="5" id="KW-0999">Mitochondrion inner membrane</keyword>
<evidence type="ECO:0000256" key="1">
    <source>
        <dbReference type="ARBA" id="ARBA00004370"/>
    </source>
</evidence>
<evidence type="ECO:0000313" key="7">
    <source>
        <dbReference type="Proteomes" id="UP000005666"/>
    </source>
</evidence>
<dbReference type="STRING" id="1071381.G8BT70"/>
<evidence type="ECO:0000256" key="3">
    <source>
        <dbReference type="ARBA" id="ARBA00022989"/>
    </source>
</evidence>
<dbReference type="CDD" id="cd06662">
    <property type="entry name" value="SURF1"/>
    <property type="match status" value="1"/>
</dbReference>
<keyword evidence="5" id="KW-0496">Mitochondrion</keyword>
<keyword evidence="2 5" id="KW-0812">Transmembrane</keyword>
<dbReference type="KEGG" id="tpf:TPHA_0D04080"/>
<evidence type="ECO:0000313" key="6">
    <source>
        <dbReference type="EMBL" id="CCE63041.1"/>
    </source>
</evidence>
<accession>G8BT70</accession>
<evidence type="ECO:0000256" key="4">
    <source>
        <dbReference type="ARBA" id="ARBA00023136"/>
    </source>
</evidence>
<dbReference type="HOGENOM" id="CLU_047737_4_0_1"/>
<name>G8BT70_TETPH</name>
<dbReference type="PROSITE" id="PS50895">
    <property type="entry name" value="SURF1"/>
    <property type="match status" value="1"/>
</dbReference>
<evidence type="ECO:0000256" key="5">
    <source>
        <dbReference type="RuleBase" id="RU363076"/>
    </source>
</evidence>
<dbReference type="AlphaFoldDB" id="G8BT70"/>
<dbReference type="InterPro" id="IPR045214">
    <property type="entry name" value="Surf1/Surf4"/>
</dbReference>
<comment type="similarity">
    <text evidence="5">Belongs to the SURF1 family.</text>
</comment>
<dbReference type="InterPro" id="IPR002994">
    <property type="entry name" value="Surf1/Shy1"/>
</dbReference>
<proteinExistence type="inferred from homology"/>
<dbReference type="eggNOG" id="KOG1563">
    <property type="taxonomic scope" value="Eukaryota"/>
</dbReference>
<dbReference type="OMA" id="YLGTWQL"/>
<gene>
    <name evidence="6" type="primary">TPHA0D04080</name>
    <name evidence="6" type="ordered locus">TPHA_0D04080</name>
</gene>
<evidence type="ECO:0000256" key="2">
    <source>
        <dbReference type="ARBA" id="ARBA00022692"/>
    </source>
</evidence>
<dbReference type="Pfam" id="PF02104">
    <property type="entry name" value="SURF1"/>
    <property type="match status" value="1"/>
</dbReference>
<dbReference type="PANTHER" id="PTHR23427">
    <property type="entry name" value="SURFEIT LOCUS PROTEIN"/>
    <property type="match status" value="1"/>
</dbReference>
<comment type="function">
    <text evidence="5">Probably involved in the biogenesis of the COX complex.</text>
</comment>
<keyword evidence="4 5" id="KW-0472">Membrane</keyword>
<dbReference type="OrthoDB" id="10040024at2759"/>
<dbReference type="GO" id="GO:0051082">
    <property type="term" value="F:unfolded protein binding"/>
    <property type="evidence" value="ECO:0007669"/>
    <property type="project" value="EnsemblFungi"/>
</dbReference>
<dbReference type="GO" id="GO:0005743">
    <property type="term" value="C:mitochondrial inner membrane"/>
    <property type="evidence" value="ECO:0007669"/>
    <property type="project" value="UniProtKB-SubCell"/>
</dbReference>
<organism evidence="6 7">
    <name type="scientific">Tetrapisispora phaffii (strain ATCC 24235 / CBS 4417 / NBRC 1672 / NRRL Y-8282 / UCD 70-5)</name>
    <name type="common">Yeast</name>
    <name type="synonym">Fabospora phaffii</name>
    <dbReference type="NCBI Taxonomy" id="1071381"/>
    <lineage>
        <taxon>Eukaryota</taxon>
        <taxon>Fungi</taxon>
        <taxon>Dikarya</taxon>
        <taxon>Ascomycota</taxon>
        <taxon>Saccharomycotina</taxon>
        <taxon>Saccharomycetes</taxon>
        <taxon>Saccharomycetales</taxon>
        <taxon>Saccharomycetaceae</taxon>
        <taxon>Tetrapisispora</taxon>
    </lineage>
</organism>
<keyword evidence="7" id="KW-1185">Reference proteome</keyword>
<dbReference type="RefSeq" id="XP_003685475.1">
    <property type="nucleotide sequence ID" value="XM_003685427.1"/>
</dbReference>
<dbReference type="PANTHER" id="PTHR23427:SF2">
    <property type="entry name" value="SURFEIT LOCUS PROTEIN 1"/>
    <property type="match status" value="1"/>
</dbReference>
<feature type="transmembrane region" description="Helical" evidence="5">
    <location>
        <begin position="73"/>
        <end position="93"/>
    </location>
</feature>
<dbReference type="Proteomes" id="UP000005666">
    <property type="component" value="Chromosome 4"/>
</dbReference>
<dbReference type="EMBL" id="HE612859">
    <property type="protein sequence ID" value="CCE63041.1"/>
    <property type="molecule type" value="Genomic_DNA"/>
</dbReference>
<comment type="subcellular location">
    <subcellularLocation>
        <location evidence="1">Membrane</location>
    </subcellularLocation>
    <subcellularLocation>
        <location evidence="5">Mitochondrion inner membrane</location>
        <topology evidence="5">Multi-pass membrane protein</topology>
    </subcellularLocation>
</comment>
<dbReference type="GO" id="GO:0033617">
    <property type="term" value="P:mitochondrial respiratory chain complex IV assembly"/>
    <property type="evidence" value="ECO:0007669"/>
    <property type="project" value="EnsemblFungi"/>
</dbReference>
<protein>
    <recommendedName>
        <fullName evidence="5">SURF1-like protein</fullName>
    </recommendedName>
</protein>
<keyword evidence="3 5" id="KW-1133">Transmembrane helix</keyword>
<reference evidence="6 7" key="1">
    <citation type="journal article" date="2011" name="Proc. Natl. Acad. Sci. U.S.A.">
        <title>Evolutionary erosion of yeast sex chromosomes by mating-type switching accidents.</title>
        <authorList>
            <person name="Gordon J.L."/>
            <person name="Armisen D."/>
            <person name="Proux-Wera E."/>
            <person name="Oheigeartaigh S.S."/>
            <person name="Byrne K.P."/>
            <person name="Wolfe K.H."/>
        </authorList>
    </citation>
    <scope>NUCLEOTIDE SEQUENCE [LARGE SCALE GENOMIC DNA]</scope>
    <source>
        <strain evidence="7">ATCC 24235 / CBS 4417 / NBRC 1672 / NRRL Y-8282 / UCD 70-5</strain>
    </source>
</reference>
<feature type="transmembrane region" description="Helical" evidence="5">
    <location>
        <begin position="336"/>
        <end position="358"/>
    </location>
</feature>
<sequence>MISCRLPIFKTRIQPLLFKGTVSRLPLINRNNSNGVKQFNRTVITSIVDWKPLKSKKRPDEDEAKSSGIGKKIVLGLMFAMPIISFYLGTWQLRRLAWKNKLIASCEDRLSYKVIPLPAHFKYEDCENWEYRRVSLKGHYVHQEEMFVGPRVKNGFKGYVLYTPFIREDTGEKMIIERGWISEEKVAPSERSLRHLSLPQGTTEIVCLVRVPKHPSSMQWEKADKNSRVWEVADIFDMAKVTNSVPVHLQFIYDMTDHVVFNNKNASNNGNLSWSWEFWQNNKNDSPVPITSGNANANSKSGYTNAEVIEFSEEQFRRAGVPIGKLPKIDFKNNHLQYIVTWYGLTFLSSIFLIVALVKMRKGNTASQAALKKEKLNHAKKYM</sequence>